<dbReference type="Proteomes" id="UP000657574">
    <property type="component" value="Unassembled WGS sequence"/>
</dbReference>
<organism evidence="1 2">
    <name type="scientific">Streptomyces brasiliensis</name>
    <dbReference type="NCBI Taxonomy" id="1954"/>
    <lineage>
        <taxon>Bacteria</taxon>
        <taxon>Bacillati</taxon>
        <taxon>Actinomycetota</taxon>
        <taxon>Actinomycetes</taxon>
        <taxon>Kitasatosporales</taxon>
        <taxon>Streptomycetaceae</taxon>
        <taxon>Streptomyces</taxon>
    </lineage>
</organism>
<comment type="caution">
    <text evidence="1">The sequence shown here is derived from an EMBL/GenBank/DDBJ whole genome shotgun (WGS) entry which is preliminary data.</text>
</comment>
<evidence type="ECO:0000313" key="1">
    <source>
        <dbReference type="EMBL" id="GGJ33477.1"/>
    </source>
</evidence>
<reference evidence="1" key="1">
    <citation type="journal article" date="2014" name="Int. J. Syst. Evol. Microbiol.">
        <title>Complete genome sequence of Corynebacterium casei LMG S-19264T (=DSM 44701T), isolated from a smear-ripened cheese.</title>
        <authorList>
            <consortium name="US DOE Joint Genome Institute (JGI-PGF)"/>
            <person name="Walter F."/>
            <person name="Albersmeier A."/>
            <person name="Kalinowski J."/>
            <person name="Ruckert C."/>
        </authorList>
    </citation>
    <scope>NUCLEOTIDE SEQUENCE</scope>
    <source>
        <strain evidence="1">JCM 3086</strain>
    </source>
</reference>
<reference evidence="1" key="2">
    <citation type="submission" date="2020-09" db="EMBL/GenBank/DDBJ databases">
        <authorList>
            <person name="Sun Q."/>
            <person name="Ohkuma M."/>
        </authorList>
    </citation>
    <scope>NUCLEOTIDE SEQUENCE</scope>
    <source>
        <strain evidence="1">JCM 3086</strain>
    </source>
</reference>
<dbReference type="RefSeq" id="WP_229840721.1">
    <property type="nucleotide sequence ID" value="NZ_BMQA01000018.1"/>
</dbReference>
<gene>
    <name evidence="1" type="ORF">GCM10010121_050800</name>
</gene>
<proteinExistence type="predicted"/>
<sequence>MSHRVAVPALDGVLPLDLGIPAWVFNEARKLGQAQFIEHPVPQDTDRSTSVTCQWAGPAG</sequence>
<accession>A0A917KYX9</accession>
<dbReference type="AlphaFoldDB" id="A0A917KYX9"/>
<keyword evidence="2" id="KW-1185">Reference proteome</keyword>
<evidence type="ECO:0000313" key="2">
    <source>
        <dbReference type="Proteomes" id="UP000657574"/>
    </source>
</evidence>
<name>A0A917KYX9_9ACTN</name>
<protein>
    <submittedName>
        <fullName evidence="1">Uncharacterized protein</fullName>
    </submittedName>
</protein>
<dbReference type="EMBL" id="BMQA01000018">
    <property type="protein sequence ID" value="GGJ33477.1"/>
    <property type="molecule type" value="Genomic_DNA"/>
</dbReference>